<dbReference type="OrthoDB" id="8203984at2"/>
<evidence type="ECO:0008006" key="4">
    <source>
        <dbReference type="Google" id="ProtNLM"/>
    </source>
</evidence>
<dbReference type="RefSeq" id="WP_151649596.1">
    <property type="nucleotide sequence ID" value="NZ_CP044543.1"/>
</dbReference>
<feature type="transmembrane region" description="Helical" evidence="1">
    <location>
        <begin position="206"/>
        <end position="229"/>
    </location>
</feature>
<keyword evidence="1" id="KW-0812">Transmembrane</keyword>
<dbReference type="AlphaFoldDB" id="A0A5P6PCQ9"/>
<name>A0A5P6PCQ9_9BRAD</name>
<dbReference type="Proteomes" id="UP000325641">
    <property type="component" value="Chromosome"/>
</dbReference>
<gene>
    <name evidence="2" type="ORF">F8237_28990</name>
</gene>
<feature type="transmembrane region" description="Helical" evidence="1">
    <location>
        <begin position="334"/>
        <end position="354"/>
    </location>
</feature>
<feature type="transmembrane region" description="Helical" evidence="1">
    <location>
        <begin position="419"/>
        <end position="438"/>
    </location>
</feature>
<protein>
    <recommendedName>
        <fullName evidence="4">Oligosaccharide flippase family protein</fullName>
    </recommendedName>
</protein>
<feature type="transmembrane region" description="Helical" evidence="1">
    <location>
        <begin position="123"/>
        <end position="145"/>
    </location>
</feature>
<organism evidence="2 3">
    <name type="scientific">Bradyrhizobium betae</name>
    <dbReference type="NCBI Taxonomy" id="244734"/>
    <lineage>
        <taxon>Bacteria</taxon>
        <taxon>Pseudomonadati</taxon>
        <taxon>Pseudomonadota</taxon>
        <taxon>Alphaproteobacteria</taxon>
        <taxon>Hyphomicrobiales</taxon>
        <taxon>Nitrobacteraceae</taxon>
        <taxon>Bradyrhizobium</taxon>
    </lineage>
</organism>
<evidence type="ECO:0000313" key="3">
    <source>
        <dbReference type="Proteomes" id="UP000325641"/>
    </source>
</evidence>
<keyword evidence="1" id="KW-1133">Transmembrane helix</keyword>
<feature type="transmembrane region" description="Helical" evidence="1">
    <location>
        <begin position="360"/>
        <end position="382"/>
    </location>
</feature>
<evidence type="ECO:0000256" key="1">
    <source>
        <dbReference type="SAM" id="Phobius"/>
    </source>
</evidence>
<feature type="transmembrane region" description="Helical" evidence="1">
    <location>
        <begin position="151"/>
        <end position="171"/>
    </location>
</feature>
<feature type="transmembrane region" description="Helical" evidence="1">
    <location>
        <begin position="178"/>
        <end position="200"/>
    </location>
</feature>
<accession>A0A5P6PCQ9</accession>
<dbReference type="EMBL" id="CP044543">
    <property type="protein sequence ID" value="QFI76080.1"/>
    <property type="molecule type" value="Genomic_DNA"/>
</dbReference>
<keyword evidence="1" id="KW-0472">Membrane</keyword>
<feature type="transmembrane region" description="Helical" evidence="1">
    <location>
        <begin position="79"/>
        <end position="102"/>
    </location>
</feature>
<evidence type="ECO:0000313" key="2">
    <source>
        <dbReference type="EMBL" id="QFI76080.1"/>
    </source>
</evidence>
<feature type="transmembrane region" description="Helical" evidence="1">
    <location>
        <begin position="389"/>
        <end position="413"/>
    </location>
</feature>
<reference evidence="3" key="1">
    <citation type="submission" date="2019-10" db="EMBL/GenBank/DDBJ databases">
        <title>Complete Genome Sequence of Bradyrhizobium betae type strain PL7HG1T.</title>
        <authorList>
            <person name="Bromfield E.S.P."/>
            <person name="Cloutier S."/>
        </authorList>
    </citation>
    <scope>NUCLEOTIDE SEQUENCE [LARGE SCALE GENOMIC DNA]</scope>
    <source>
        <strain evidence="3">PL7HG1</strain>
    </source>
</reference>
<dbReference type="KEGG" id="bbet:F8237_28990"/>
<feature type="transmembrane region" description="Helical" evidence="1">
    <location>
        <begin position="39"/>
        <end position="59"/>
    </location>
</feature>
<proteinExistence type="predicted"/>
<sequence length="443" mass="46192">MPETSAASSSPAENGASSPLTGGWLAARLRLVRDRWSQFVNIGMLIAGLALGQGAIFLVQTALVAAGRYELLAEFGTHYSFAILGIIVVDAGASITLARAVAQMTAEGRPRSRVWQLFCDTSAIRILTALIIGVAGAAYVVAFSSDEFSKWYLSLAFPGLLLWAVNGVGLLDGLRLSGISGITGSVAYIINAVGLMLAMYGSHESAGAILGGAFSIGYLLTVVAQWTALARKGWYPRFHGLTRAGQVRAIKDGAALAFQIVPGQIVMRAQLVLSAAYLGAETTALFVYAKQILSAANQILGFVLRVEFPSLVERLSAVGKPGLAGMLGAQKMTLLCAVVFSVGATSIAGIAAMVSDAGLHRAAIVIASFAPTILTMALVLMMWQGMAALGAYVAAARALAIGAAAGIVASYVLVSLFDVFAFVAAEAVVNLTTLYVGYRYLRR</sequence>